<dbReference type="Proteomes" id="UP000494135">
    <property type="component" value="Unassembled WGS sequence"/>
</dbReference>
<gene>
    <name evidence="3" type="ORF">B7G54_24410</name>
    <name evidence="2" type="ORF">LMG29660_00004</name>
</gene>
<feature type="signal peptide" evidence="1">
    <location>
        <begin position="1"/>
        <end position="25"/>
    </location>
</feature>
<accession>A0A1X1PC72</accession>
<keyword evidence="4" id="KW-1185">Reference proteome</keyword>
<evidence type="ECO:0000313" key="2">
    <source>
        <dbReference type="EMBL" id="CAB3745693.1"/>
    </source>
</evidence>
<keyword evidence="1" id="KW-0732">Signal</keyword>
<dbReference type="InterPro" id="IPR025737">
    <property type="entry name" value="FApF"/>
</dbReference>
<dbReference type="Pfam" id="PF13557">
    <property type="entry name" value="Phenol_MetA_deg"/>
    <property type="match status" value="1"/>
</dbReference>
<reference evidence="3 4" key="1">
    <citation type="submission" date="2017-04" db="EMBL/GenBank/DDBJ databases">
        <title>Burkholderia puraquae sp. nov., a novel Burkholderia cepacia complex species from hospital setting samples.</title>
        <authorList>
            <person name="Martina P."/>
            <person name="Leguizamon M."/>
            <person name="Prieto C."/>
            <person name="Sousa S."/>
            <person name="Montanaro P."/>
            <person name="Draghi W."/>
            <person name="Staembler M."/>
            <person name="Bettiol M."/>
            <person name="Figoli C."/>
            <person name="Palau J."/>
            <person name="Alvarez F."/>
            <person name="Benetti S."/>
            <person name="Anchat E."/>
            <person name="Vescina C."/>
            <person name="Ferreras J."/>
            <person name="Lasch P."/>
            <person name="Lagares A."/>
            <person name="Zorreguieta A."/>
            <person name="Yantorno O."/>
            <person name="Bosch A."/>
        </authorList>
    </citation>
    <scope>NUCLEOTIDE SEQUENCE [LARGE SCALE GENOMIC DNA]</scope>
    <source>
        <strain evidence="3 4">CAMPA 1040</strain>
    </source>
</reference>
<dbReference type="Proteomes" id="UP000193146">
    <property type="component" value="Unassembled WGS sequence"/>
</dbReference>
<evidence type="ECO:0000313" key="4">
    <source>
        <dbReference type="Proteomes" id="UP000193146"/>
    </source>
</evidence>
<protein>
    <submittedName>
        <fullName evidence="3">Phenol degradation protein meta</fullName>
    </submittedName>
</protein>
<sequence length="304" mass="32897">MLNSIRKLLPSMMAILAFLNTNAGATENGLISYPVGVNTVLNGVLPPPGATQFYNYTLYYFANKFAGSNGQNLLPGFHLDAFVDAPRAVHTWGTTLGPFSVSSGLIVPVFHLHVTTPGGTGNRTALGDIILQPWLISYTNPSHTFLAFLATDVAVPSGAYSVNRVANTGLNTYALMPNLSVTWFPTPAWEVSSTTLVEIHAPNSATHYHSGVVGTLDYLVGYSLNNKVQFGLQGYFLKQVTDDTMNGVPVPDGGFRGQAVAIGPQLRYMWSPAAGIVFKYQHEFAVRNRPQGEKLWVEVSFPLS</sequence>
<dbReference type="AlphaFoldDB" id="A0A1X1PC72"/>
<organism evidence="3 4">
    <name type="scientific">Burkholderia puraquae</name>
    <dbReference type="NCBI Taxonomy" id="1904757"/>
    <lineage>
        <taxon>Bacteria</taxon>
        <taxon>Pseudomonadati</taxon>
        <taxon>Pseudomonadota</taxon>
        <taxon>Betaproteobacteria</taxon>
        <taxon>Burkholderiales</taxon>
        <taxon>Burkholderiaceae</taxon>
        <taxon>Burkholderia</taxon>
        <taxon>Burkholderia cepacia complex</taxon>
    </lineage>
</organism>
<dbReference type="EMBL" id="NBYX01000014">
    <property type="protein sequence ID" value="ORT83168.1"/>
    <property type="molecule type" value="Genomic_DNA"/>
</dbReference>
<proteinExistence type="predicted"/>
<name>A0A1X1PC72_9BURK</name>
<dbReference type="OrthoDB" id="8639774at2"/>
<feature type="chain" id="PRO_5044567446" evidence="1">
    <location>
        <begin position="26"/>
        <end position="304"/>
    </location>
</feature>
<dbReference type="EMBL" id="CADIKG010000001">
    <property type="protein sequence ID" value="CAB3745693.1"/>
    <property type="molecule type" value="Genomic_DNA"/>
</dbReference>
<evidence type="ECO:0000256" key="1">
    <source>
        <dbReference type="SAM" id="SignalP"/>
    </source>
</evidence>
<evidence type="ECO:0000313" key="3">
    <source>
        <dbReference type="EMBL" id="ORT83168.1"/>
    </source>
</evidence>
<reference evidence="2 5" key="2">
    <citation type="submission" date="2020-04" db="EMBL/GenBank/DDBJ databases">
        <authorList>
            <person name="De Canck E."/>
        </authorList>
    </citation>
    <scope>NUCLEOTIDE SEQUENCE [LARGE SCALE GENOMIC DNA]</scope>
    <source>
        <strain evidence="2 5">LMG 29660</strain>
    </source>
</reference>
<evidence type="ECO:0000313" key="5">
    <source>
        <dbReference type="Proteomes" id="UP000494135"/>
    </source>
</evidence>